<reference evidence="2 3" key="2">
    <citation type="submission" date="2010-03" db="EMBL/GenBank/DDBJ databases">
        <authorList>
            <person name="Pajon A."/>
        </authorList>
    </citation>
    <scope>NUCLEOTIDE SEQUENCE [LARGE SCALE GENOMIC DNA]</scope>
    <source>
        <strain evidence="2 3">GD/7</strain>
    </source>
</reference>
<dbReference type="HOGENOM" id="CLU_3388907_0_0_9"/>
<dbReference type="Proteomes" id="UP000008798">
    <property type="component" value="Chromosome"/>
</dbReference>
<protein>
    <submittedName>
        <fullName evidence="2">Uncharacterized protein</fullName>
    </submittedName>
</protein>
<gene>
    <name evidence="2" type="ORF">CC1_30560</name>
</gene>
<evidence type="ECO:0000313" key="2">
    <source>
        <dbReference type="EMBL" id="CBK81620.1"/>
    </source>
</evidence>
<evidence type="ECO:0000256" key="1">
    <source>
        <dbReference type="SAM" id="MobiDB-lite"/>
    </source>
</evidence>
<dbReference type="EMBL" id="FP929038">
    <property type="protein sequence ID" value="CBK81620.1"/>
    <property type="molecule type" value="Genomic_DNA"/>
</dbReference>
<reference evidence="2 3" key="1">
    <citation type="submission" date="2010-03" db="EMBL/GenBank/DDBJ databases">
        <title>The genome sequence of Coprococcus catus GD/7.</title>
        <authorList>
            <consortium name="metaHIT consortium -- http://www.metahit.eu/"/>
            <person name="Pajon A."/>
            <person name="Turner K."/>
            <person name="Parkhill J."/>
            <person name="Duncan S."/>
            <person name="Flint H."/>
        </authorList>
    </citation>
    <scope>NUCLEOTIDE SEQUENCE [LARGE SCALE GENOMIC DNA]</scope>
    <source>
        <strain evidence="2 3">GD/7</strain>
    </source>
</reference>
<name>D4JB99_9FIRM</name>
<organism evidence="2 3">
    <name type="scientific">Coprococcus catus GD/7</name>
    <dbReference type="NCBI Taxonomy" id="717962"/>
    <lineage>
        <taxon>Bacteria</taxon>
        <taxon>Bacillati</taxon>
        <taxon>Bacillota</taxon>
        <taxon>Clostridia</taxon>
        <taxon>Lachnospirales</taxon>
        <taxon>Lachnospiraceae</taxon>
        <taxon>Coprococcus</taxon>
    </lineage>
</organism>
<evidence type="ECO:0000313" key="3">
    <source>
        <dbReference type="Proteomes" id="UP000008798"/>
    </source>
</evidence>
<accession>D4JB99</accession>
<feature type="compositionally biased region" description="Basic and acidic residues" evidence="1">
    <location>
        <begin position="16"/>
        <end position="26"/>
    </location>
</feature>
<dbReference type="STRING" id="717962.CC1_30560"/>
<dbReference type="AlphaFoldDB" id="D4JB99"/>
<feature type="region of interest" description="Disordered" evidence="1">
    <location>
        <begin position="1"/>
        <end position="32"/>
    </location>
</feature>
<sequence length="32" mass="3534">MTDTQQRAAAKAFAKNWKDRGHEKGDSPTALC</sequence>
<dbReference type="KEGG" id="cct:CC1_30560"/>
<proteinExistence type="predicted"/>